<protein>
    <submittedName>
        <fullName evidence="3">Kinase-like protein</fullName>
    </submittedName>
</protein>
<dbReference type="Proteomes" id="UP000076842">
    <property type="component" value="Unassembled WGS sequence"/>
</dbReference>
<dbReference type="GO" id="GO:0004674">
    <property type="term" value="F:protein serine/threonine kinase activity"/>
    <property type="evidence" value="ECO:0007669"/>
    <property type="project" value="TreeGrafter"/>
</dbReference>
<dbReference type="SUPFAM" id="SSF56112">
    <property type="entry name" value="Protein kinase-like (PK-like)"/>
    <property type="match status" value="1"/>
</dbReference>
<evidence type="ECO:0000313" key="3">
    <source>
        <dbReference type="EMBL" id="KZT55914.1"/>
    </source>
</evidence>
<keyword evidence="3" id="KW-0418">Kinase</keyword>
<dbReference type="AlphaFoldDB" id="A0A165F063"/>
<dbReference type="EMBL" id="KV423986">
    <property type="protein sequence ID" value="KZT55914.1"/>
    <property type="molecule type" value="Genomic_DNA"/>
</dbReference>
<dbReference type="PANTHER" id="PTHR44329">
    <property type="entry name" value="SERINE/THREONINE-PROTEIN KINASE TNNI3K-RELATED"/>
    <property type="match status" value="1"/>
</dbReference>
<sequence>MAHYASIPPTQVPYPQPSVATKIQQFTALVAGVSEVVTERAASLNKLGDRCRMIEAELDQRSTGLQTPAVEGAIIATKSALQDILLRCQGWLDKGMLRRSVNNDTIQRDLVQWNDRLSDCMQEFARSIVFEVLNLTSGHGAEASRFYVRILKQGETFTALLGAIERNTEITQRQVQQLMNQAQEVQMRSPQLSGQERDQLYESLRSILFKSKSRQVLPLVEVQGDLQVDEFPQLRNHGSDIFMGHWNGRVVAVKRLRDPNSSTQRVAVRYIWRMLKHPNVLPFFGIHTNQRAEVGLVTVWMPHSDVIKYVQRKPNCDRRAIIRGAADGLAYLHRQAIVHGDIRGSKILIDEVTDITGVWPQARIADFGLAASSEADQEAVFDGTSASLLTTVCRWLAPERCNSGSSSLPVFASDVFSFGRTMIEISTGEKPFPKEKAVFHLIKRLVCQELWPERPIGDPVADAIITDEVWQLMLEMQAQEPAARPTMIVVQARLEQLM</sequence>
<dbReference type="Pfam" id="PF07714">
    <property type="entry name" value="PK_Tyr_Ser-Thr"/>
    <property type="match status" value="1"/>
</dbReference>
<dbReference type="PANTHER" id="PTHR44329:SF214">
    <property type="entry name" value="PROTEIN KINASE DOMAIN-CONTAINING PROTEIN"/>
    <property type="match status" value="1"/>
</dbReference>
<gene>
    <name evidence="3" type="ORF">CALCODRAFT_334944</name>
</gene>
<accession>A0A165F063</accession>
<organism evidence="3 4">
    <name type="scientific">Calocera cornea HHB12733</name>
    <dbReference type="NCBI Taxonomy" id="1353952"/>
    <lineage>
        <taxon>Eukaryota</taxon>
        <taxon>Fungi</taxon>
        <taxon>Dikarya</taxon>
        <taxon>Basidiomycota</taxon>
        <taxon>Agaricomycotina</taxon>
        <taxon>Dacrymycetes</taxon>
        <taxon>Dacrymycetales</taxon>
        <taxon>Dacrymycetaceae</taxon>
        <taxon>Calocera</taxon>
    </lineage>
</organism>
<feature type="coiled-coil region" evidence="1">
    <location>
        <begin position="161"/>
        <end position="188"/>
    </location>
</feature>
<evidence type="ECO:0000259" key="2">
    <source>
        <dbReference type="PROSITE" id="PS50011"/>
    </source>
</evidence>
<dbReference type="InterPro" id="IPR059179">
    <property type="entry name" value="MLKL-like_MCAfunc"/>
</dbReference>
<evidence type="ECO:0000313" key="4">
    <source>
        <dbReference type="Proteomes" id="UP000076842"/>
    </source>
</evidence>
<dbReference type="InterPro" id="IPR000719">
    <property type="entry name" value="Prot_kinase_dom"/>
</dbReference>
<dbReference type="CDD" id="cd21037">
    <property type="entry name" value="MLKL_NTD"/>
    <property type="match status" value="1"/>
</dbReference>
<dbReference type="GO" id="GO:0005524">
    <property type="term" value="F:ATP binding"/>
    <property type="evidence" value="ECO:0007669"/>
    <property type="project" value="InterPro"/>
</dbReference>
<dbReference type="InterPro" id="IPR051681">
    <property type="entry name" value="Ser/Thr_Kinases-Pseudokinases"/>
</dbReference>
<dbReference type="InterPro" id="IPR011009">
    <property type="entry name" value="Kinase-like_dom_sf"/>
</dbReference>
<dbReference type="InterPro" id="IPR001245">
    <property type="entry name" value="Ser-Thr/Tyr_kinase_cat_dom"/>
</dbReference>
<name>A0A165F063_9BASI</name>
<keyword evidence="4" id="KW-1185">Reference proteome</keyword>
<evidence type="ECO:0000256" key="1">
    <source>
        <dbReference type="SAM" id="Coils"/>
    </source>
</evidence>
<dbReference type="OrthoDB" id="4062651at2759"/>
<dbReference type="InParanoid" id="A0A165F063"/>
<reference evidence="3 4" key="1">
    <citation type="journal article" date="2016" name="Mol. Biol. Evol.">
        <title>Comparative Genomics of Early-Diverging Mushroom-Forming Fungi Provides Insights into the Origins of Lignocellulose Decay Capabilities.</title>
        <authorList>
            <person name="Nagy L.G."/>
            <person name="Riley R."/>
            <person name="Tritt A."/>
            <person name="Adam C."/>
            <person name="Daum C."/>
            <person name="Floudas D."/>
            <person name="Sun H."/>
            <person name="Yadav J.S."/>
            <person name="Pangilinan J."/>
            <person name="Larsson K.H."/>
            <person name="Matsuura K."/>
            <person name="Barry K."/>
            <person name="Labutti K."/>
            <person name="Kuo R."/>
            <person name="Ohm R.A."/>
            <person name="Bhattacharya S.S."/>
            <person name="Shirouzu T."/>
            <person name="Yoshinaga Y."/>
            <person name="Martin F.M."/>
            <person name="Grigoriev I.V."/>
            <person name="Hibbett D.S."/>
        </authorList>
    </citation>
    <scope>NUCLEOTIDE SEQUENCE [LARGE SCALE GENOMIC DNA]</scope>
    <source>
        <strain evidence="3 4">HHB12733</strain>
    </source>
</reference>
<dbReference type="STRING" id="1353952.A0A165F063"/>
<dbReference type="Gene3D" id="1.10.510.10">
    <property type="entry name" value="Transferase(Phosphotransferase) domain 1"/>
    <property type="match status" value="1"/>
</dbReference>
<proteinExistence type="predicted"/>
<dbReference type="PROSITE" id="PS50011">
    <property type="entry name" value="PROTEIN_KINASE_DOM"/>
    <property type="match status" value="1"/>
</dbReference>
<keyword evidence="3" id="KW-0808">Transferase</keyword>
<keyword evidence="1" id="KW-0175">Coiled coil</keyword>
<feature type="domain" description="Protein kinase" evidence="2">
    <location>
        <begin position="217"/>
        <end position="498"/>
    </location>
</feature>